<keyword evidence="4" id="KW-1185">Reference proteome</keyword>
<keyword evidence="1" id="KW-0539">Nucleus</keyword>
<dbReference type="PANTHER" id="PTHR31669:SF283">
    <property type="entry name" value="PROTEIN FAR1-RELATED SEQUENCE"/>
    <property type="match status" value="1"/>
</dbReference>
<reference evidence="3 4" key="1">
    <citation type="submission" date="2019-01" db="EMBL/GenBank/DDBJ databases">
        <title>Sequencing of cultivated peanut Arachis hypogaea provides insights into genome evolution and oil improvement.</title>
        <authorList>
            <person name="Chen X."/>
        </authorList>
    </citation>
    <scope>NUCLEOTIDE SEQUENCE [LARGE SCALE GENOMIC DNA]</scope>
    <source>
        <strain evidence="4">cv. Fuhuasheng</strain>
        <tissue evidence="3">Leaves</tissue>
    </source>
</reference>
<dbReference type="InterPro" id="IPR031052">
    <property type="entry name" value="FHY3/FAR1"/>
</dbReference>
<gene>
    <name evidence="3" type="ORF">Ahy_A07g035399</name>
</gene>
<evidence type="ECO:0000256" key="2">
    <source>
        <dbReference type="SAM" id="MobiDB-lite"/>
    </source>
</evidence>
<accession>A0A445CE21</accession>
<feature type="compositionally biased region" description="Pro residues" evidence="2">
    <location>
        <begin position="207"/>
        <end position="217"/>
    </location>
</feature>
<evidence type="ECO:0000313" key="4">
    <source>
        <dbReference type="Proteomes" id="UP000289738"/>
    </source>
</evidence>
<dbReference type="GO" id="GO:0006355">
    <property type="term" value="P:regulation of DNA-templated transcription"/>
    <property type="evidence" value="ECO:0007669"/>
    <property type="project" value="UniProtKB-UniRule"/>
</dbReference>
<evidence type="ECO:0000256" key="1">
    <source>
        <dbReference type="RuleBase" id="RU367018"/>
    </source>
</evidence>
<dbReference type="GO" id="GO:0005634">
    <property type="term" value="C:nucleus"/>
    <property type="evidence" value="ECO:0007669"/>
    <property type="project" value="UniProtKB-SubCell"/>
</dbReference>
<feature type="compositionally biased region" description="Polar residues" evidence="2">
    <location>
        <begin position="166"/>
        <end position="176"/>
    </location>
</feature>
<keyword evidence="1" id="KW-0479">Metal-binding</keyword>
<comment type="function">
    <text evidence="1">Putative transcription activator involved in regulating light control of development.</text>
</comment>
<dbReference type="AlphaFoldDB" id="A0A445CE21"/>
<protein>
    <recommendedName>
        <fullName evidence="1">Protein FAR1-RELATED SEQUENCE</fullName>
    </recommendedName>
</protein>
<comment type="caution">
    <text evidence="3">The sequence shown here is derived from an EMBL/GenBank/DDBJ whole genome shotgun (WGS) entry which is preliminary data.</text>
</comment>
<keyword evidence="1" id="KW-0862">Zinc</keyword>
<feature type="region of interest" description="Disordered" evidence="2">
    <location>
        <begin position="166"/>
        <end position="217"/>
    </location>
</feature>
<comment type="similarity">
    <text evidence="1">Belongs to the FHY3/FAR1 family.</text>
</comment>
<comment type="subcellular location">
    <subcellularLocation>
        <location evidence="1">Nucleus</location>
    </subcellularLocation>
</comment>
<dbReference type="Proteomes" id="UP000289738">
    <property type="component" value="Chromosome A07"/>
</dbReference>
<name>A0A445CE21_ARAHY</name>
<dbReference type="EMBL" id="SDMP01000007">
    <property type="protein sequence ID" value="RYR49103.1"/>
    <property type="molecule type" value="Genomic_DNA"/>
</dbReference>
<organism evidence="3 4">
    <name type="scientific">Arachis hypogaea</name>
    <name type="common">Peanut</name>
    <dbReference type="NCBI Taxonomy" id="3818"/>
    <lineage>
        <taxon>Eukaryota</taxon>
        <taxon>Viridiplantae</taxon>
        <taxon>Streptophyta</taxon>
        <taxon>Embryophyta</taxon>
        <taxon>Tracheophyta</taxon>
        <taxon>Spermatophyta</taxon>
        <taxon>Magnoliopsida</taxon>
        <taxon>eudicotyledons</taxon>
        <taxon>Gunneridae</taxon>
        <taxon>Pentapetalae</taxon>
        <taxon>rosids</taxon>
        <taxon>fabids</taxon>
        <taxon>Fabales</taxon>
        <taxon>Fabaceae</taxon>
        <taxon>Papilionoideae</taxon>
        <taxon>50 kb inversion clade</taxon>
        <taxon>dalbergioids sensu lato</taxon>
        <taxon>Dalbergieae</taxon>
        <taxon>Pterocarpus clade</taxon>
        <taxon>Arachis</taxon>
    </lineage>
</organism>
<evidence type="ECO:0000313" key="3">
    <source>
        <dbReference type="EMBL" id="RYR49103.1"/>
    </source>
</evidence>
<dbReference type="PANTHER" id="PTHR31669">
    <property type="entry name" value="PROTEIN FAR1-RELATED SEQUENCE 10-RELATED"/>
    <property type="match status" value="1"/>
</dbReference>
<dbReference type="GO" id="GO:0008270">
    <property type="term" value="F:zinc ion binding"/>
    <property type="evidence" value="ECO:0007669"/>
    <property type="project" value="UniProtKB-UniRule"/>
</dbReference>
<sequence>MDDSTSDCQLNPGEVDYEFESNEISEPLSVVDDQFVPKVGMTFTTLEDAEKFYRNYAKAADSFDRNWNDFLLNFGLVDNKWLSDLYEDRHIWIPIYLDHHFWAGMRSTQRSERMHSFGCKSSVLLEIVDREFYVVLMESSNLRDESYLCSLECCSKTDVLLPSPSFSPNQNGNLASPPTADRRPPKAARSESPPPSIAVRRSTEASPPTPNPRAPSPVLPALASLPYHLRRLNYSKPPSLLHLVLRGSSVAQLLFRCAGSAPLLQFRRAPPSWAPVLWRSRLPLL</sequence>
<keyword evidence="1" id="KW-0863">Zinc-finger</keyword>
<proteinExistence type="inferred from homology"/>